<evidence type="ECO:0000256" key="1">
    <source>
        <dbReference type="SAM" id="SignalP"/>
    </source>
</evidence>
<feature type="chain" id="PRO_5046655695" evidence="1">
    <location>
        <begin position="16"/>
        <end position="78"/>
    </location>
</feature>
<gene>
    <name evidence="2" type="ORF">K7432_012646</name>
</gene>
<feature type="signal peptide" evidence="1">
    <location>
        <begin position="1"/>
        <end position="15"/>
    </location>
</feature>
<dbReference type="EMBL" id="JASJQH010008005">
    <property type="protein sequence ID" value="KAK9696100.1"/>
    <property type="molecule type" value="Genomic_DNA"/>
</dbReference>
<dbReference type="Proteomes" id="UP001479436">
    <property type="component" value="Unassembled WGS sequence"/>
</dbReference>
<accession>A0ABR2VS51</accession>
<keyword evidence="1" id="KW-0732">Signal</keyword>
<evidence type="ECO:0000313" key="3">
    <source>
        <dbReference type="Proteomes" id="UP001479436"/>
    </source>
</evidence>
<reference evidence="2 3" key="1">
    <citation type="submission" date="2023-04" db="EMBL/GenBank/DDBJ databases">
        <title>Genome of Basidiobolus ranarum AG-B5.</title>
        <authorList>
            <person name="Stajich J.E."/>
            <person name="Carter-House D."/>
            <person name="Gryganskyi A."/>
        </authorList>
    </citation>
    <scope>NUCLEOTIDE SEQUENCE [LARGE SCALE GENOMIC DNA]</scope>
    <source>
        <strain evidence="2 3">AG-B5</strain>
    </source>
</reference>
<sequence>MKIYALLTLHVTAWGTRQGVDNQNDTPDSPDISEKIVDEESLHQSHVQAPVLTPAPECMEFSESSGDINRLSPINLMD</sequence>
<name>A0ABR2VS51_9FUNG</name>
<protein>
    <submittedName>
        <fullName evidence="2">Uncharacterized protein</fullName>
    </submittedName>
</protein>
<comment type="caution">
    <text evidence="2">The sequence shown here is derived from an EMBL/GenBank/DDBJ whole genome shotgun (WGS) entry which is preliminary data.</text>
</comment>
<keyword evidence="3" id="KW-1185">Reference proteome</keyword>
<evidence type="ECO:0000313" key="2">
    <source>
        <dbReference type="EMBL" id="KAK9696100.1"/>
    </source>
</evidence>
<organism evidence="2 3">
    <name type="scientific">Basidiobolus ranarum</name>
    <dbReference type="NCBI Taxonomy" id="34480"/>
    <lineage>
        <taxon>Eukaryota</taxon>
        <taxon>Fungi</taxon>
        <taxon>Fungi incertae sedis</taxon>
        <taxon>Zoopagomycota</taxon>
        <taxon>Entomophthoromycotina</taxon>
        <taxon>Basidiobolomycetes</taxon>
        <taxon>Basidiobolales</taxon>
        <taxon>Basidiobolaceae</taxon>
        <taxon>Basidiobolus</taxon>
    </lineage>
</organism>
<proteinExistence type="predicted"/>